<comment type="caution">
    <text evidence="1">The sequence shown here is derived from an EMBL/GenBank/DDBJ whole genome shotgun (WGS) entry which is preliminary data.</text>
</comment>
<evidence type="ECO:0000313" key="2">
    <source>
        <dbReference type="Proteomes" id="UP000637980"/>
    </source>
</evidence>
<proteinExistence type="predicted"/>
<dbReference type="EMBL" id="BMXE01000004">
    <property type="protein sequence ID" value="GHB34129.1"/>
    <property type="molecule type" value="Genomic_DNA"/>
</dbReference>
<protein>
    <recommendedName>
        <fullName evidence="3">Phage major tail tube protein</fullName>
    </recommendedName>
</protein>
<dbReference type="RefSeq" id="WP_189437043.1">
    <property type="nucleotide sequence ID" value="NZ_BMXE01000004.1"/>
</dbReference>
<sequence>MRHVHGFTTRVDSKDYGENTTSVKLPEIKAKTQESHNGATDLGLNNSMMALEPLEPMVTIDGIEQDMAKYFALPPGQRVRFMFIGAVINHTDGVTDRHVIIIEGAPKQESAEEWKRGETNETEFGFNDVRYYKRSINGETIDEIQHYPPKRIIGGVDFLRGVNNALYG</sequence>
<evidence type="ECO:0008006" key="3">
    <source>
        <dbReference type="Google" id="ProtNLM"/>
    </source>
</evidence>
<dbReference type="Proteomes" id="UP000637980">
    <property type="component" value="Unassembled WGS sequence"/>
</dbReference>
<reference evidence="2" key="1">
    <citation type="journal article" date="2019" name="Int. J. Syst. Evol. Microbiol.">
        <title>The Global Catalogue of Microorganisms (GCM) 10K type strain sequencing project: providing services to taxonomists for standard genome sequencing and annotation.</title>
        <authorList>
            <consortium name="The Broad Institute Genomics Platform"/>
            <consortium name="The Broad Institute Genome Sequencing Center for Infectious Disease"/>
            <person name="Wu L."/>
            <person name="Ma J."/>
        </authorList>
    </citation>
    <scope>NUCLEOTIDE SEQUENCE [LARGE SCALE GENOMIC DNA]</scope>
    <source>
        <strain evidence="2">KCTC 12861</strain>
    </source>
</reference>
<keyword evidence="2" id="KW-1185">Reference proteome</keyword>
<dbReference type="Pfam" id="PF04985">
    <property type="entry name" value="Phage_tube"/>
    <property type="match status" value="1"/>
</dbReference>
<accession>A0ABQ3EDJ1</accession>
<gene>
    <name evidence="1" type="ORF">GCM10007094_24000</name>
</gene>
<evidence type="ECO:0000313" key="1">
    <source>
        <dbReference type="EMBL" id="GHB34129.1"/>
    </source>
</evidence>
<name>A0ABQ3EDJ1_9HYPH</name>
<organism evidence="1 2">
    <name type="scientific">Pseudovibrio japonicus</name>
    <dbReference type="NCBI Taxonomy" id="366534"/>
    <lineage>
        <taxon>Bacteria</taxon>
        <taxon>Pseudomonadati</taxon>
        <taxon>Pseudomonadota</taxon>
        <taxon>Alphaproteobacteria</taxon>
        <taxon>Hyphomicrobiales</taxon>
        <taxon>Stappiaceae</taxon>
        <taxon>Pseudovibrio</taxon>
    </lineage>
</organism>
<dbReference type="InterPro" id="IPR006498">
    <property type="entry name" value="Tail_tube"/>
</dbReference>